<comment type="caution">
    <text evidence="1">The sequence shown here is derived from an EMBL/GenBank/DDBJ whole genome shotgun (WGS) entry which is preliminary data.</text>
</comment>
<reference evidence="1 2" key="1">
    <citation type="submission" date="2017-06" db="EMBL/GenBank/DDBJ databases">
        <title>Raineya orbicola gen. nov., sp. nov. a slightly thermophilic bacterium of the phylum Bacteroidetes and the description of Raineyaceae fam. nov.</title>
        <authorList>
            <person name="Albuquerque L."/>
            <person name="Polonia A.R.M."/>
            <person name="Barroso C."/>
            <person name="Froufe H.J.C."/>
            <person name="Lage O."/>
            <person name="Lobo-Da-Cunha A."/>
            <person name="Egas C."/>
            <person name="Da Costa M.S."/>
        </authorList>
    </citation>
    <scope>NUCLEOTIDE SEQUENCE [LARGE SCALE GENOMIC DNA]</scope>
    <source>
        <strain evidence="1 2">SPSPC-11</strain>
    </source>
</reference>
<evidence type="ECO:0000313" key="2">
    <source>
        <dbReference type="Proteomes" id="UP000233387"/>
    </source>
</evidence>
<evidence type="ECO:0000313" key="1">
    <source>
        <dbReference type="EMBL" id="PKQ66174.1"/>
    </source>
</evidence>
<dbReference type="Gene3D" id="3.40.50.150">
    <property type="entry name" value="Vaccinia Virus protein VP39"/>
    <property type="match status" value="1"/>
</dbReference>
<dbReference type="AlphaFoldDB" id="A0A2N3I770"/>
<gene>
    <name evidence="1" type="ORF">Rain11_2468</name>
</gene>
<accession>A0A2N3I770</accession>
<dbReference type="Proteomes" id="UP000233387">
    <property type="component" value="Unassembled WGS sequence"/>
</dbReference>
<proteinExistence type="predicted"/>
<dbReference type="OrthoDB" id="9770553at2"/>
<keyword evidence="2" id="KW-1185">Reference proteome</keyword>
<name>A0A2N3I770_9BACT</name>
<dbReference type="RefSeq" id="WP_133121594.1">
    <property type="nucleotide sequence ID" value="NZ_NKXO01000053.1"/>
</dbReference>
<sequence>MYKYLEDMSENLKEVYRVLKKGGRYIIVVGNNLVRKHNFETWRYLIPIAEQIGYHLETYFGSEIIKHFIKVPREERINTDWIIVLRK</sequence>
<protein>
    <submittedName>
        <fullName evidence="1">Uncharacterized protein</fullName>
    </submittedName>
</protein>
<dbReference type="EMBL" id="NKXO01000053">
    <property type="protein sequence ID" value="PKQ66174.1"/>
    <property type="molecule type" value="Genomic_DNA"/>
</dbReference>
<dbReference type="InterPro" id="IPR029063">
    <property type="entry name" value="SAM-dependent_MTases_sf"/>
</dbReference>
<dbReference type="SUPFAM" id="SSF53335">
    <property type="entry name" value="S-adenosyl-L-methionine-dependent methyltransferases"/>
    <property type="match status" value="1"/>
</dbReference>
<organism evidence="1 2">
    <name type="scientific">Raineya orbicola</name>
    <dbReference type="NCBI Taxonomy" id="2016530"/>
    <lineage>
        <taxon>Bacteria</taxon>
        <taxon>Pseudomonadati</taxon>
        <taxon>Bacteroidota</taxon>
        <taxon>Cytophagia</taxon>
        <taxon>Cytophagales</taxon>
        <taxon>Raineyaceae</taxon>
        <taxon>Raineya</taxon>
    </lineage>
</organism>